<feature type="transmembrane region" description="Helical" evidence="1">
    <location>
        <begin position="21"/>
        <end position="40"/>
    </location>
</feature>
<dbReference type="RefSeq" id="WP_075499614.1">
    <property type="nucleotide sequence ID" value="NZ_FPLD01000178.1"/>
</dbReference>
<keyword evidence="1" id="KW-1133">Transmembrane helix</keyword>
<proteinExistence type="predicted"/>
<evidence type="ECO:0000313" key="3">
    <source>
        <dbReference type="Proteomes" id="UP000183794"/>
    </source>
</evidence>
<evidence type="ECO:0000256" key="1">
    <source>
        <dbReference type="SAM" id="Phobius"/>
    </source>
</evidence>
<protein>
    <submittedName>
        <fullName evidence="2">Cation efflux system protein CzcA</fullName>
    </submittedName>
</protein>
<dbReference type="AlphaFoldDB" id="A0A1L0ATK0"/>
<gene>
    <name evidence="2" type="ORF">NVI5450_4923</name>
</gene>
<dbReference type="Proteomes" id="UP000183794">
    <property type="component" value="Unassembled WGS sequence"/>
</dbReference>
<keyword evidence="1" id="KW-0472">Membrane</keyword>
<dbReference type="EMBL" id="FPLD01000178">
    <property type="protein sequence ID" value="SGZ20857.1"/>
    <property type="molecule type" value="Genomic_DNA"/>
</dbReference>
<name>A0A1L0ATK0_9GAMM</name>
<evidence type="ECO:0000313" key="2">
    <source>
        <dbReference type="EMBL" id="SGZ20857.1"/>
    </source>
</evidence>
<reference evidence="2 3" key="1">
    <citation type="submission" date="2016-11" db="EMBL/GenBank/DDBJ databases">
        <authorList>
            <person name="Jaros S."/>
            <person name="Januszkiewicz K."/>
            <person name="Wedrychowicz H."/>
        </authorList>
    </citation>
    <scope>NUCLEOTIDE SEQUENCE [LARGE SCALE GENOMIC DNA]</scope>
    <source>
        <strain evidence="2">NVI 5450</strain>
    </source>
</reference>
<keyword evidence="1" id="KW-0812">Transmembrane</keyword>
<accession>A0A1L0ATK0</accession>
<sequence>MKELTIKKLLNKALEFNLYKLKKYALSLLVIAGLYGLYIVSVEIKPHYDEYMAERQVAFEISENNRRINDAKACEVSVISKGIKESTLQYHIELHTCYYHSQGLNITPEYIKHIKDQWDKNPDDIRMYLEL</sequence>
<organism evidence="2 3">
    <name type="scientific">Moritella viscosa</name>
    <dbReference type="NCBI Taxonomy" id="80854"/>
    <lineage>
        <taxon>Bacteria</taxon>
        <taxon>Pseudomonadati</taxon>
        <taxon>Pseudomonadota</taxon>
        <taxon>Gammaproteobacteria</taxon>
        <taxon>Alteromonadales</taxon>
        <taxon>Moritellaceae</taxon>
        <taxon>Moritella</taxon>
    </lineage>
</organism>